<dbReference type="SUPFAM" id="SSF51905">
    <property type="entry name" value="FAD/NAD(P)-binding domain"/>
    <property type="match status" value="1"/>
</dbReference>
<keyword evidence="1 3" id="KW-0560">Oxidoreductase</keyword>
<name>A0ABW6IDE9_9CYAN</name>
<evidence type="ECO:0000256" key="1">
    <source>
        <dbReference type="ARBA" id="ARBA00023002"/>
    </source>
</evidence>
<evidence type="ECO:0000259" key="2">
    <source>
        <dbReference type="Pfam" id="PF01266"/>
    </source>
</evidence>
<proteinExistence type="predicted"/>
<dbReference type="Gene3D" id="3.30.9.10">
    <property type="entry name" value="D-Amino Acid Oxidase, subunit A, domain 2"/>
    <property type="match status" value="1"/>
</dbReference>
<dbReference type="GO" id="GO:0016491">
    <property type="term" value="F:oxidoreductase activity"/>
    <property type="evidence" value="ECO:0007669"/>
    <property type="project" value="UniProtKB-KW"/>
</dbReference>
<dbReference type="EC" id="1.-.-.-" evidence="3"/>
<dbReference type="PANTHER" id="PTHR13847:SF289">
    <property type="entry name" value="GLYCINE OXIDASE"/>
    <property type="match status" value="1"/>
</dbReference>
<dbReference type="Gene3D" id="3.50.50.60">
    <property type="entry name" value="FAD/NAD(P)-binding domain"/>
    <property type="match status" value="1"/>
</dbReference>
<accession>A0ABW6IDE9</accession>
<gene>
    <name evidence="3" type="ORF">ACFVKH_05410</name>
</gene>
<reference evidence="3 4" key="1">
    <citation type="submission" date="2024-10" db="EMBL/GenBank/DDBJ databases">
        <authorList>
            <person name="Ratan Roy A."/>
            <person name="Morales Sandoval P.H."/>
            <person name="De Los Santos Villalobos S."/>
            <person name="Chakraborty S."/>
            <person name="Mukherjee J."/>
        </authorList>
    </citation>
    <scope>NUCLEOTIDE SEQUENCE [LARGE SCALE GENOMIC DNA]</scope>
    <source>
        <strain evidence="3 4">S1</strain>
    </source>
</reference>
<feature type="domain" description="FAD dependent oxidoreductase" evidence="2">
    <location>
        <begin position="4"/>
        <end position="355"/>
    </location>
</feature>
<evidence type="ECO:0000313" key="3">
    <source>
        <dbReference type="EMBL" id="MFE4105705.1"/>
    </source>
</evidence>
<comment type="caution">
    <text evidence="3">The sequence shown here is derived from an EMBL/GenBank/DDBJ whole genome shotgun (WGS) entry which is preliminary data.</text>
</comment>
<dbReference type="Pfam" id="PF01266">
    <property type="entry name" value="DAO"/>
    <property type="match status" value="1"/>
</dbReference>
<dbReference type="Proteomes" id="UP001600165">
    <property type="component" value="Unassembled WGS sequence"/>
</dbReference>
<protein>
    <submittedName>
        <fullName evidence="3">NAD(P)/FAD-dependent oxidoreductase</fullName>
        <ecNumber evidence="3">1.-.-.-</ecNumber>
    </submittedName>
</protein>
<sequence length="361" mass="38651">MNNRVVVIGCGVVGAAIAYELSQVPHWEVWVCDRQFPAQGSTGAALGVLMGVISHKVKGRTWQLREASLQRYETLIPALERAIGHPLPFNRAGILSLCFDAADIAKWQQLQQTRQAQGWPLEIWSPQQLKAQCPHLKVEAVQAAIYSPRDRQIDPTALTLALVKAAQQNGVHFQFGCEVQAIEPTAPGHAAQVHTSNGAIAADWVVIAAGLGSGSLAKQAVSLIPVLGQAVRLQLEAPLGDPGFQPVINGRDIHLVPLSANQYWIGATVEFPPNSPTPVTQPQAEALESLIQGAIAYCPAIAQGTCLQTWSGLRPRPQGRPAPVIEKLTGYDNVIVATGHYRNGVLLAPATAQQVKHLMGA</sequence>
<organism evidence="3 4">
    <name type="scientific">Almyronema epifaneia S1</name>
    <dbReference type="NCBI Taxonomy" id="2991925"/>
    <lineage>
        <taxon>Bacteria</taxon>
        <taxon>Bacillati</taxon>
        <taxon>Cyanobacteriota</taxon>
        <taxon>Cyanophyceae</taxon>
        <taxon>Nodosilineales</taxon>
        <taxon>Nodosilineaceae</taxon>
        <taxon>Almyronema</taxon>
        <taxon>Almyronema epifaneia</taxon>
    </lineage>
</organism>
<dbReference type="EMBL" id="JBHZOL010000031">
    <property type="protein sequence ID" value="MFE4105705.1"/>
    <property type="molecule type" value="Genomic_DNA"/>
</dbReference>
<evidence type="ECO:0000313" key="4">
    <source>
        <dbReference type="Proteomes" id="UP001600165"/>
    </source>
</evidence>
<dbReference type="InterPro" id="IPR036188">
    <property type="entry name" value="FAD/NAD-bd_sf"/>
</dbReference>
<dbReference type="RefSeq" id="WP_377962752.1">
    <property type="nucleotide sequence ID" value="NZ_JBHZOL010000031.1"/>
</dbReference>
<dbReference type="SUPFAM" id="SSF54373">
    <property type="entry name" value="FAD-linked reductases, C-terminal domain"/>
    <property type="match status" value="1"/>
</dbReference>
<dbReference type="PANTHER" id="PTHR13847">
    <property type="entry name" value="SARCOSINE DEHYDROGENASE-RELATED"/>
    <property type="match status" value="1"/>
</dbReference>
<keyword evidence="4" id="KW-1185">Reference proteome</keyword>
<dbReference type="InterPro" id="IPR006076">
    <property type="entry name" value="FAD-dep_OxRdtase"/>
</dbReference>